<evidence type="ECO:0000259" key="1">
    <source>
        <dbReference type="Pfam" id="PF13087"/>
    </source>
</evidence>
<keyword evidence="2" id="KW-0067">ATP-binding</keyword>
<dbReference type="InterPro" id="IPR027417">
    <property type="entry name" value="P-loop_NTPase"/>
</dbReference>
<dbReference type="AlphaFoldDB" id="A0A161W8Z9"/>
<dbReference type="InterPro" id="IPR041679">
    <property type="entry name" value="DNA2/NAM7-like_C"/>
</dbReference>
<dbReference type="Pfam" id="PF13087">
    <property type="entry name" value="AAA_12"/>
    <property type="match status" value="1"/>
</dbReference>
<keyword evidence="2" id="KW-0547">Nucleotide-binding</keyword>
<protein>
    <submittedName>
        <fullName evidence="2">Helicase required for rnai-mediated heterochromatin assembly 1</fullName>
    </submittedName>
</protein>
<keyword evidence="2" id="KW-0378">Hydrolase</keyword>
<evidence type="ECO:0000313" key="3">
    <source>
        <dbReference type="Proteomes" id="UP000076584"/>
    </source>
</evidence>
<name>A0A161W8Z9_COLIC</name>
<dbReference type="InterPro" id="IPR045055">
    <property type="entry name" value="DNA2/NAM7-like"/>
</dbReference>
<dbReference type="Gene3D" id="3.40.50.300">
    <property type="entry name" value="P-loop containing nucleotide triphosphate hydrolases"/>
    <property type="match status" value="1"/>
</dbReference>
<gene>
    <name evidence="2" type="ORF">CI238_07702</name>
</gene>
<dbReference type="PANTHER" id="PTHR10887:SF495">
    <property type="entry name" value="HELICASE SENATAXIN ISOFORM X1-RELATED"/>
    <property type="match status" value="1"/>
</dbReference>
<reference evidence="2 3" key="1">
    <citation type="submission" date="2015-06" db="EMBL/GenBank/DDBJ databases">
        <title>Survival trade-offs in plant roots during colonization by closely related pathogenic and mutualistic fungi.</title>
        <authorList>
            <person name="Hacquard S."/>
            <person name="Kracher B."/>
            <person name="Hiruma K."/>
            <person name="Weinman A."/>
            <person name="Muench P."/>
            <person name="Garrido Oter R."/>
            <person name="Ver Loren van Themaat E."/>
            <person name="Dallerey J.-F."/>
            <person name="Damm U."/>
            <person name="Henrissat B."/>
            <person name="Lespinet O."/>
            <person name="Thon M."/>
            <person name="Kemen E."/>
            <person name="McHardy A.C."/>
            <person name="Schulze-Lefert P."/>
            <person name="O'Connell R.J."/>
        </authorList>
    </citation>
    <scope>NUCLEOTIDE SEQUENCE [LARGE SCALE GENOMIC DNA]</scope>
    <source>
        <strain evidence="2 3">MAFF 238704</strain>
    </source>
</reference>
<dbReference type="STRING" id="1573173.A0A161W8Z9"/>
<feature type="domain" description="DNA2/NAM7 helicase-like C-terminal" evidence="1">
    <location>
        <begin position="176"/>
        <end position="298"/>
    </location>
</feature>
<dbReference type="InterPro" id="IPR047187">
    <property type="entry name" value="SF1_C_Upf1"/>
</dbReference>
<sequence length="341" mass="37812">MAESTDTCIYTDVFVRGVNIIRLGVMDRRLVPGTIVTLSPVLDNFQTRCVVAVVTAATTGRYNELIDWPMTPPPLDLEVPNAKITAGLMEPDQEVSHRTGTSRAGKTHKSMPVLKILLNMQPSNVSVIVTGRKNNSVDKLLIRCIKLDVDFVRLGGQAKGEAVTGRTLSNLRMQYQGKKWLNAFKAAMIIGLYEYLVLNGSVPPDITIPTFYSGQKSCIESSLRRKYGIACCYTRNRESILGPEVQTMDGCQGKEKDLILVSITRSPEDRSKPDAGFLKDLRRVIVALSRPCRLLVVLDDTQVLLASSARSSWSKVLDRMKGPPKGYILVFCEAHGREIRK</sequence>
<accession>A0A161W8Z9</accession>
<dbReference type="CDD" id="cd18808">
    <property type="entry name" value="SF1_C_Upf1"/>
    <property type="match status" value="1"/>
</dbReference>
<keyword evidence="2" id="KW-0347">Helicase</keyword>
<keyword evidence="3" id="KW-1185">Reference proteome</keyword>
<comment type="caution">
    <text evidence="2">The sequence shown here is derived from an EMBL/GenBank/DDBJ whole genome shotgun (WGS) entry which is preliminary data.</text>
</comment>
<dbReference type="GO" id="GO:0004386">
    <property type="term" value="F:helicase activity"/>
    <property type="evidence" value="ECO:0007669"/>
    <property type="project" value="UniProtKB-KW"/>
</dbReference>
<proteinExistence type="predicted"/>
<dbReference type="Proteomes" id="UP000076584">
    <property type="component" value="Unassembled WGS sequence"/>
</dbReference>
<evidence type="ECO:0000313" key="2">
    <source>
        <dbReference type="EMBL" id="KZL83705.1"/>
    </source>
</evidence>
<organism evidence="2 3">
    <name type="scientific">Colletotrichum incanum</name>
    <name type="common">Soybean anthracnose fungus</name>
    <dbReference type="NCBI Taxonomy" id="1573173"/>
    <lineage>
        <taxon>Eukaryota</taxon>
        <taxon>Fungi</taxon>
        <taxon>Dikarya</taxon>
        <taxon>Ascomycota</taxon>
        <taxon>Pezizomycotina</taxon>
        <taxon>Sordariomycetes</taxon>
        <taxon>Hypocreomycetidae</taxon>
        <taxon>Glomerellales</taxon>
        <taxon>Glomerellaceae</taxon>
        <taxon>Colletotrichum</taxon>
        <taxon>Colletotrichum spaethianum species complex</taxon>
    </lineage>
</organism>
<dbReference type="EMBL" id="LFIW01001087">
    <property type="protein sequence ID" value="KZL83705.1"/>
    <property type="molecule type" value="Genomic_DNA"/>
</dbReference>
<dbReference type="PANTHER" id="PTHR10887">
    <property type="entry name" value="DNA2/NAM7 HELICASE FAMILY"/>
    <property type="match status" value="1"/>
</dbReference>